<evidence type="ECO:0008006" key="3">
    <source>
        <dbReference type="Google" id="ProtNLM"/>
    </source>
</evidence>
<evidence type="ECO:0000313" key="1">
    <source>
        <dbReference type="EMBL" id="MFF4216837.1"/>
    </source>
</evidence>
<keyword evidence="2" id="KW-1185">Reference proteome</keyword>
<accession>A0ABW6U0C3</accession>
<gene>
    <name evidence="1" type="ORF">ACFYZM_11215</name>
</gene>
<dbReference type="RefSeq" id="WP_302862443.1">
    <property type="nucleotide sequence ID" value="NZ_JBIAUT010000003.1"/>
</dbReference>
<comment type="caution">
    <text evidence="1">The sequence shown here is derived from an EMBL/GenBank/DDBJ whole genome shotgun (WGS) entry which is preliminary data.</text>
</comment>
<sequence>MPALPTENSSWASVLTPVDQAPATLTIEDLDAAPAEVSALFTLCVLAPEPAEALAA</sequence>
<dbReference type="Proteomes" id="UP001602123">
    <property type="component" value="Unassembled WGS sequence"/>
</dbReference>
<reference evidence="1 2" key="1">
    <citation type="submission" date="2024-10" db="EMBL/GenBank/DDBJ databases">
        <title>The Natural Products Discovery Center: Release of the First 8490 Sequenced Strains for Exploring Actinobacteria Biosynthetic Diversity.</title>
        <authorList>
            <person name="Kalkreuter E."/>
            <person name="Kautsar S.A."/>
            <person name="Yang D."/>
            <person name="Bader C.D."/>
            <person name="Teijaro C.N."/>
            <person name="Fluegel L."/>
            <person name="Davis C.M."/>
            <person name="Simpson J.R."/>
            <person name="Lauterbach L."/>
            <person name="Steele A.D."/>
            <person name="Gui C."/>
            <person name="Meng S."/>
            <person name="Li G."/>
            <person name="Viehrig K."/>
            <person name="Ye F."/>
            <person name="Su P."/>
            <person name="Kiefer A.F."/>
            <person name="Nichols A."/>
            <person name="Cepeda A.J."/>
            <person name="Yan W."/>
            <person name="Fan B."/>
            <person name="Jiang Y."/>
            <person name="Adhikari A."/>
            <person name="Zheng C.-J."/>
            <person name="Schuster L."/>
            <person name="Cowan T.M."/>
            <person name="Smanski M.J."/>
            <person name="Chevrette M.G."/>
            <person name="De Carvalho L.P.S."/>
            <person name="Shen B."/>
        </authorList>
    </citation>
    <scope>NUCLEOTIDE SEQUENCE [LARGE SCALE GENOMIC DNA]</scope>
    <source>
        <strain evidence="1 2">NPDC001650</strain>
    </source>
</reference>
<evidence type="ECO:0000313" key="2">
    <source>
        <dbReference type="Proteomes" id="UP001602123"/>
    </source>
</evidence>
<proteinExistence type="predicted"/>
<organism evidence="1 2">
    <name type="scientific">Streptomyces nondiastaticus</name>
    <dbReference type="NCBI Taxonomy" id="3154512"/>
    <lineage>
        <taxon>Bacteria</taxon>
        <taxon>Bacillati</taxon>
        <taxon>Actinomycetota</taxon>
        <taxon>Actinomycetes</taxon>
        <taxon>Kitasatosporales</taxon>
        <taxon>Streptomycetaceae</taxon>
        <taxon>Streptomyces</taxon>
    </lineage>
</organism>
<name>A0ABW6U0C3_9ACTN</name>
<protein>
    <recommendedName>
        <fullName evidence="3">FXSXX-COOH protein</fullName>
    </recommendedName>
</protein>
<dbReference type="EMBL" id="JBIAUT010000003">
    <property type="protein sequence ID" value="MFF4216837.1"/>
    <property type="molecule type" value="Genomic_DNA"/>
</dbReference>